<organism evidence="2">
    <name type="scientific">Rhizophora mucronata</name>
    <name type="common">Asiatic mangrove</name>
    <dbReference type="NCBI Taxonomy" id="61149"/>
    <lineage>
        <taxon>Eukaryota</taxon>
        <taxon>Viridiplantae</taxon>
        <taxon>Streptophyta</taxon>
        <taxon>Embryophyta</taxon>
        <taxon>Tracheophyta</taxon>
        <taxon>Spermatophyta</taxon>
        <taxon>Magnoliopsida</taxon>
        <taxon>eudicotyledons</taxon>
        <taxon>Gunneridae</taxon>
        <taxon>Pentapetalae</taxon>
        <taxon>rosids</taxon>
        <taxon>fabids</taxon>
        <taxon>Malpighiales</taxon>
        <taxon>Rhizophoraceae</taxon>
        <taxon>Rhizophora</taxon>
    </lineage>
</organism>
<sequence length="115" mass="13425">MALICIFIPLDSFGWLAFSERSVFGLGYLCARACVLNGKLWFWCFRMSGFPWSAFGFFFRVLILCLLLMEMICMDCLEIRSYWLGPVVGCLSIFFLEEMIYPQTFRAFIFLLSCL</sequence>
<dbReference type="AlphaFoldDB" id="A0A2P2PIM2"/>
<proteinExistence type="predicted"/>
<evidence type="ECO:0000256" key="1">
    <source>
        <dbReference type="SAM" id="Phobius"/>
    </source>
</evidence>
<reference evidence="2" key="1">
    <citation type="submission" date="2018-02" db="EMBL/GenBank/DDBJ databases">
        <title>Rhizophora mucronata_Transcriptome.</title>
        <authorList>
            <person name="Meera S.P."/>
            <person name="Sreeshan A."/>
            <person name="Augustine A."/>
        </authorList>
    </citation>
    <scope>NUCLEOTIDE SEQUENCE</scope>
    <source>
        <tissue evidence="2">Leaf</tissue>
    </source>
</reference>
<keyword evidence="1" id="KW-0472">Membrane</keyword>
<evidence type="ECO:0000313" key="2">
    <source>
        <dbReference type="EMBL" id="MBX54537.1"/>
    </source>
</evidence>
<keyword evidence="1" id="KW-0812">Transmembrane</keyword>
<name>A0A2P2PIM2_RHIMU</name>
<feature type="transmembrane region" description="Helical" evidence="1">
    <location>
        <begin position="81"/>
        <end position="101"/>
    </location>
</feature>
<keyword evidence="1" id="KW-1133">Transmembrane helix</keyword>
<dbReference type="EMBL" id="GGEC01074053">
    <property type="protein sequence ID" value="MBX54537.1"/>
    <property type="molecule type" value="Transcribed_RNA"/>
</dbReference>
<feature type="transmembrane region" description="Helical" evidence="1">
    <location>
        <begin position="50"/>
        <end position="69"/>
    </location>
</feature>
<accession>A0A2P2PIM2</accession>
<protein>
    <submittedName>
        <fullName evidence="2">Uncharacterized protein</fullName>
    </submittedName>
</protein>